<keyword evidence="2" id="KW-1185">Reference proteome</keyword>
<feature type="non-terminal residue" evidence="1">
    <location>
        <position position="78"/>
    </location>
</feature>
<accession>A0A0S3TAA1</accession>
<sequence>MPPRLPSLKVRCRRGYRCRRFAVVEGSPLSKTRRYRRLAATEDSPSKALPHSAVTELSKVLPPLLKILRTLEKRSKSG</sequence>
<dbReference type="AlphaFoldDB" id="A0A0S3TAA1"/>
<reference evidence="1 2" key="1">
    <citation type="journal article" date="2015" name="Sci. Rep.">
        <title>The power of single molecule real-time sequencing technology in the de novo assembly of a eukaryotic genome.</title>
        <authorList>
            <person name="Sakai H."/>
            <person name="Naito K."/>
            <person name="Ogiso-Tanaka E."/>
            <person name="Takahashi Y."/>
            <person name="Iseki K."/>
            <person name="Muto C."/>
            <person name="Satou K."/>
            <person name="Teruya K."/>
            <person name="Shiroma A."/>
            <person name="Shimoji M."/>
            <person name="Hirano T."/>
            <person name="Itoh T."/>
            <person name="Kaga A."/>
            <person name="Tomooka N."/>
        </authorList>
    </citation>
    <scope>NUCLEOTIDE SEQUENCE [LARGE SCALE GENOMIC DNA]</scope>
    <source>
        <strain evidence="2">cv. Shumari</strain>
    </source>
</reference>
<dbReference type="Proteomes" id="UP000291084">
    <property type="component" value="Chromosome 11"/>
</dbReference>
<evidence type="ECO:0000313" key="2">
    <source>
        <dbReference type="Proteomes" id="UP000291084"/>
    </source>
</evidence>
<proteinExistence type="predicted"/>
<dbReference type="EMBL" id="AP015044">
    <property type="protein sequence ID" value="BAU02139.1"/>
    <property type="molecule type" value="Genomic_DNA"/>
</dbReference>
<name>A0A0S3TAA1_PHAAN</name>
<evidence type="ECO:0000313" key="1">
    <source>
        <dbReference type="EMBL" id="BAU02139.1"/>
    </source>
</evidence>
<gene>
    <name evidence="1" type="primary">Vigan.11G157800</name>
    <name evidence="1" type="ORF">VIGAN_11157800</name>
</gene>
<protein>
    <submittedName>
        <fullName evidence="1">Uncharacterized protein</fullName>
    </submittedName>
</protein>
<organism evidence="1 2">
    <name type="scientific">Vigna angularis var. angularis</name>
    <dbReference type="NCBI Taxonomy" id="157739"/>
    <lineage>
        <taxon>Eukaryota</taxon>
        <taxon>Viridiplantae</taxon>
        <taxon>Streptophyta</taxon>
        <taxon>Embryophyta</taxon>
        <taxon>Tracheophyta</taxon>
        <taxon>Spermatophyta</taxon>
        <taxon>Magnoliopsida</taxon>
        <taxon>eudicotyledons</taxon>
        <taxon>Gunneridae</taxon>
        <taxon>Pentapetalae</taxon>
        <taxon>rosids</taxon>
        <taxon>fabids</taxon>
        <taxon>Fabales</taxon>
        <taxon>Fabaceae</taxon>
        <taxon>Papilionoideae</taxon>
        <taxon>50 kb inversion clade</taxon>
        <taxon>NPAAA clade</taxon>
        <taxon>indigoferoid/millettioid clade</taxon>
        <taxon>Phaseoleae</taxon>
        <taxon>Vigna</taxon>
    </lineage>
</organism>